<dbReference type="InterPro" id="IPR036388">
    <property type="entry name" value="WH-like_DNA-bd_sf"/>
</dbReference>
<dbReference type="Proteomes" id="UP001306950">
    <property type="component" value="Unassembled WGS sequence"/>
</dbReference>
<dbReference type="RefSeq" id="WP_331846344.1">
    <property type="nucleotide sequence ID" value="NZ_JAZHPZ010000004.1"/>
</dbReference>
<gene>
    <name evidence="2" type="ORF">V3851_09735</name>
</gene>
<dbReference type="Pfam" id="PF13518">
    <property type="entry name" value="HTH_28"/>
    <property type="match status" value="1"/>
</dbReference>
<sequence>MAVKGQKFKYYPESLKVEAIRLHVEEGWSYRKITEHLGIQDKDRLKKWMKKYRECGIRGFKDKRGNP</sequence>
<proteinExistence type="predicted"/>
<protein>
    <submittedName>
        <fullName evidence="2">Helix-turn-helix domain-containing protein</fullName>
    </submittedName>
</protein>
<dbReference type="Gene3D" id="1.10.10.10">
    <property type="entry name" value="Winged helix-like DNA-binding domain superfamily/Winged helix DNA-binding domain"/>
    <property type="match status" value="1"/>
</dbReference>
<name>A0ABU7VQR1_9BACL</name>
<keyword evidence="3" id="KW-1185">Reference proteome</keyword>
<organism evidence="2 3">
    <name type="scientific">Paenibacillus haidiansis</name>
    <dbReference type="NCBI Taxonomy" id="1574488"/>
    <lineage>
        <taxon>Bacteria</taxon>
        <taxon>Bacillati</taxon>
        <taxon>Bacillota</taxon>
        <taxon>Bacilli</taxon>
        <taxon>Bacillales</taxon>
        <taxon>Paenibacillaceae</taxon>
        <taxon>Paenibacillus</taxon>
    </lineage>
</organism>
<evidence type="ECO:0000313" key="2">
    <source>
        <dbReference type="EMBL" id="MEF2966109.1"/>
    </source>
</evidence>
<reference evidence="2 3" key="1">
    <citation type="submission" date="2024-02" db="EMBL/GenBank/DDBJ databases">
        <title>A nitrogen-fixing paenibacillus bacterium.</title>
        <authorList>
            <person name="Zhang W.L."/>
            <person name="Chen S.F."/>
        </authorList>
    </citation>
    <scope>NUCLEOTIDE SEQUENCE [LARGE SCALE GENOMIC DNA]</scope>
    <source>
        <strain evidence="2 3">M1</strain>
    </source>
</reference>
<feature type="domain" description="Insertion element IS150 protein InsJ-like helix-turn-helix" evidence="1">
    <location>
        <begin position="16"/>
        <end position="67"/>
    </location>
</feature>
<evidence type="ECO:0000259" key="1">
    <source>
        <dbReference type="Pfam" id="PF13518"/>
    </source>
</evidence>
<dbReference type="InterPro" id="IPR055247">
    <property type="entry name" value="InsJ-like_HTH"/>
</dbReference>
<dbReference type="EMBL" id="JAZHPZ010000004">
    <property type="protein sequence ID" value="MEF2966109.1"/>
    <property type="molecule type" value="Genomic_DNA"/>
</dbReference>
<dbReference type="SUPFAM" id="SSF48295">
    <property type="entry name" value="TrpR-like"/>
    <property type="match status" value="1"/>
</dbReference>
<accession>A0ABU7VQR1</accession>
<dbReference type="InterPro" id="IPR010921">
    <property type="entry name" value="Trp_repressor/repl_initiator"/>
</dbReference>
<comment type="caution">
    <text evidence="2">The sequence shown here is derived from an EMBL/GenBank/DDBJ whole genome shotgun (WGS) entry which is preliminary data.</text>
</comment>
<evidence type="ECO:0000313" key="3">
    <source>
        <dbReference type="Proteomes" id="UP001306950"/>
    </source>
</evidence>